<feature type="chain" id="PRO_5044222739" evidence="3">
    <location>
        <begin position="23"/>
        <end position="977"/>
    </location>
</feature>
<feature type="compositionally biased region" description="Pro residues" evidence="1">
    <location>
        <begin position="817"/>
        <end position="874"/>
    </location>
</feature>
<evidence type="ECO:0000256" key="3">
    <source>
        <dbReference type="SAM" id="SignalP"/>
    </source>
</evidence>
<comment type="caution">
    <text evidence="4">The sequence shown here is derived from an EMBL/GenBank/DDBJ whole genome shotgun (WGS) entry which is preliminary data.</text>
</comment>
<organism evidence="4 5">
    <name type="scientific">Prymnesium parvum</name>
    <name type="common">Toxic golden alga</name>
    <dbReference type="NCBI Taxonomy" id="97485"/>
    <lineage>
        <taxon>Eukaryota</taxon>
        <taxon>Haptista</taxon>
        <taxon>Haptophyta</taxon>
        <taxon>Prymnesiophyceae</taxon>
        <taxon>Prymnesiales</taxon>
        <taxon>Prymnesiaceae</taxon>
        <taxon>Prymnesium</taxon>
    </lineage>
</organism>
<feature type="signal peptide" evidence="3">
    <location>
        <begin position="1"/>
        <end position="22"/>
    </location>
</feature>
<protein>
    <submittedName>
        <fullName evidence="4">Uncharacterized protein</fullName>
    </submittedName>
</protein>
<evidence type="ECO:0000313" key="4">
    <source>
        <dbReference type="EMBL" id="KAL1508522.1"/>
    </source>
</evidence>
<keyword evidence="5" id="KW-1185">Reference proteome</keyword>
<dbReference type="SUPFAM" id="SSF51092">
    <property type="entry name" value="Vitelline membrane outer protein-I (VMO-I)"/>
    <property type="match status" value="1"/>
</dbReference>
<evidence type="ECO:0000313" key="5">
    <source>
        <dbReference type="Proteomes" id="UP001515480"/>
    </source>
</evidence>
<keyword evidence="3" id="KW-0732">Signal</keyword>
<dbReference type="InterPro" id="IPR036706">
    <property type="entry name" value="VOMI_sf"/>
</dbReference>
<gene>
    <name evidence="4" type="ORF">AB1Y20_004622</name>
</gene>
<accession>A0AB34IX43</accession>
<evidence type="ECO:0000256" key="2">
    <source>
        <dbReference type="SAM" id="Phobius"/>
    </source>
</evidence>
<feature type="transmembrane region" description="Helical" evidence="2">
    <location>
        <begin position="882"/>
        <end position="905"/>
    </location>
</feature>
<name>A0AB34IX43_PRYPA</name>
<keyword evidence="2" id="KW-1133">Transmembrane helix</keyword>
<sequence>MRPSPAARTLALLSLSLLTTAAAPNASPSLEFANALEQCIRETAAAAAASHPSWANSCMPPTQKIDLQAAVLRRTLASIRERYGYSGALWCAFYSVRMTGLEYDPNSQQPNNPNIFDWYNTLVCPYDVDECGDDELGKYGDEWEGVSVAEHATNQNMQYVTHPCKVDKPVPAGLAMTWDEACQYINLEDQRRTMSCGLCGHLKRKVGKAPFTITPPPPNDPGNEHLYTGNMDFHPFGAWLANDAGFGVDETVRLIHTWRASNGEEMHGYLWQSTRLHAYDTGSLSGQRKDVVDEETAVAHVLRVCEPAWYLSPQTRDDCAHAAGHGLFYYYLDVGRALLTCWTDQIIAKTPSVELNWDDEPGTNGISAQDLTMWRWLCATGVYHAAGNTISTRGLRVVADSGVTVEDFLCKRSNLFGDDERYFDRCAAGLGIKETEERMAKVVNGECPALPKRLPAWERWQQAQLGPTQQLSCNPAKYFTQAISQCPEAFRMHFPCDPAKLDHDFCTGRFGGMIVKGPVGPRAYVEAAGALNAQTEEYDKLTYILRFSPKLTAAQREALPASFREKMIWGGVAIRVSFPSKEEREEYCESQRSHIVACQDKFHTEAEKGTCGTIADCKAVGDHPILKLKRFDQLIITSYEPLQVETKVEVTPFHMLCASHTILKQTFECPYRRPAPNQNFARFAGEHDSGALGVWGGTCTCPDGRVYAVSDMGNLCASIACHGGIASECHHREGPWAFREVACAGPRRVIASRNAVEEGVAAVGVWGGTCTCPDGNVYLVGDNLDKCATMACVGGEAGPCNHYTSTWAQRKVTCAPGPSPPPGPPPSPSPPLPQLPPPPSPSSPSPLPPPPAPRLPPARPPPSPGRPPSPPPPWMDTLGTSAVVTAGSGLIVFGAALLVAISFVSHSRRARSSDMFDMMDDFPSARGKCRARYRQPGASDTPDPSRMCSAFRHVEVCDSLDGRWAPRRADLHEGGRG</sequence>
<proteinExistence type="predicted"/>
<dbReference type="Proteomes" id="UP001515480">
    <property type="component" value="Unassembled WGS sequence"/>
</dbReference>
<reference evidence="4 5" key="1">
    <citation type="journal article" date="2024" name="Science">
        <title>Giant polyketide synthase enzymes in the biosynthesis of giant marine polyether toxins.</title>
        <authorList>
            <person name="Fallon T.R."/>
            <person name="Shende V.V."/>
            <person name="Wierzbicki I.H."/>
            <person name="Pendleton A.L."/>
            <person name="Watervoot N.F."/>
            <person name="Auber R.P."/>
            <person name="Gonzalez D.J."/>
            <person name="Wisecaver J.H."/>
            <person name="Moore B.S."/>
        </authorList>
    </citation>
    <scope>NUCLEOTIDE SEQUENCE [LARGE SCALE GENOMIC DNA]</scope>
    <source>
        <strain evidence="4 5">12B1</strain>
    </source>
</reference>
<keyword evidence="2" id="KW-0472">Membrane</keyword>
<feature type="region of interest" description="Disordered" evidence="1">
    <location>
        <begin position="814"/>
        <end position="876"/>
    </location>
</feature>
<keyword evidence="2" id="KW-0812">Transmembrane</keyword>
<dbReference type="AlphaFoldDB" id="A0AB34IX43"/>
<dbReference type="EMBL" id="JBGBPQ010000016">
    <property type="protein sequence ID" value="KAL1508522.1"/>
    <property type="molecule type" value="Genomic_DNA"/>
</dbReference>
<evidence type="ECO:0000256" key="1">
    <source>
        <dbReference type="SAM" id="MobiDB-lite"/>
    </source>
</evidence>